<protein>
    <recommendedName>
        <fullName evidence="4">Alpha/beta hydrolase</fullName>
    </recommendedName>
</protein>
<evidence type="ECO:0008006" key="4">
    <source>
        <dbReference type="Google" id="ProtNLM"/>
    </source>
</evidence>
<dbReference type="Gene3D" id="3.40.50.1820">
    <property type="entry name" value="alpha/beta hydrolase"/>
    <property type="match status" value="1"/>
</dbReference>
<name>A0A1Y5XMP6_KIBAR</name>
<dbReference type="EMBL" id="FWXV01000003">
    <property type="protein sequence ID" value="SMD06332.1"/>
    <property type="molecule type" value="Genomic_DNA"/>
</dbReference>
<dbReference type="InterPro" id="IPR029058">
    <property type="entry name" value="AB_hydrolase_fold"/>
</dbReference>
<dbReference type="AlphaFoldDB" id="A0A1Y5XMP6"/>
<reference evidence="2 3" key="1">
    <citation type="submission" date="2017-04" db="EMBL/GenBank/DDBJ databases">
        <authorList>
            <person name="Afonso C.L."/>
            <person name="Miller P.J."/>
            <person name="Scott M.A."/>
            <person name="Spackman E."/>
            <person name="Goraichik I."/>
            <person name="Dimitrov K.M."/>
            <person name="Suarez D.L."/>
            <person name="Swayne D.E."/>
        </authorList>
    </citation>
    <scope>NUCLEOTIDE SEQUENCE [LARGE SCALE GENOMIC DNA]</scope>
    <source>
        <strain evidence="2 3">DSM 43828</strain>
    </source>
</reference>
<keyword evidence="3" id="KW-1185">Reference proteome</keyword>
<accession>A0A1Y5XMP6</accession>
<feature type="region of interest" description="Disordered" evidence="1">
    <location>
        <begin position="95"/>
        <end position="117"/>
    </location>
</feature>
<dbReference type="OrthoDB" id="3483116at2"/>
<evidence type="ECO:0000313" key="2">
    <source>
        <dbReference type="EMBL" id="SMD06332.1"/>
    </source>
</evidence>
<dbReference type="RefSeq" id="WP_084428470.1">
    <property type="nucleotide sequence ID" value="NZ_FWXV01000003.1"/>
</dbReference>
<gene>
    <name evidence="2" type="ORF">SAMN05661093_04086</name>
</gene>
<evidence type="ECO:0000256" key="1">
    <source>
        <dbReference type="SAM" id="MobiDB-lite"/>
    </source>
</evidence>
<dbReference type="Proteomes" id="UP000192674">
    <property type="component" value="Unassembled WGS sequence"/>
</dbReference>
<proteinExistence type="predicted"/>
<dbReference type="SUPFAM" id="SSF53474">
    <property type="entry name" value="alpha/beta-Hydrolases"/>
    <property type="match status" value="1"/>
</dbReference>
<sequence>MAEVVLVHGIAQEQQSADGLEADWLPSLAGGVRVAGYPDLADQLWRTKQIDVRMAFYGDLFLPKDQQGGAEQLDEAEWEFAEQLGREWLKRAAEDASRESDRVTAQRELEGPTGETQGVRAALRPVVNSLVRLKPFARFGVALAERVVVKALRQVTRYLTDEDVHAEIQRRVSALIDADTKVIVSHSLGSVVAYEAAHQLQRPLPLLVTCGSPLGLRSVVYDRLRPQPPAVPPQVRRWVNVVDQDDLVAARPELTAMFPGAQGVLESSYTVDNGAKPHEAAFYLAKQQIGRPVAETLTGLHNQ</sequence>
<feature type="compositionally biased region" description="Basic and acidic residues" evidence="1">
    <location>
        <begin position="95"/>
        <end position="110"/>
    </location>
</feature>
<evidence type="ECO:0000313" key="3">
    <source>
        <dbReference type="Proteomes" id="UP000192674"/>
    </source>
</evidence>
<organism evidence="2 3">
    <name type="scientific">Kibdelosporangium aridum</name>
    <dbReference type="NCBI Taxonomy" id="2030"/>
    <lineage>
        <taxon>Bacteria</taxon>
        <taxon>Bacillati</taxon>
        <taxon>Actinomycetota</taxon>
        <taxon>Actinomycetes</taxon>
        <taxon>Pseudonocardiales</taxon>
        <taxon>Pseudonocardiaceae</taxon>
        <taxon>Kibdelosporangium</taxon>
    </lineage>
</organism>